<proteinExistence type="predicted"/>
<dbReference type="InterPro" id="IPR017451">
    <property type="entry name" value="F-box-assoc_interact_dom"/>
</dbReference>
<dbReference type="PANTHER" id="PTHR31672:SF13">
    <property type="entry name" value="F-BOX PROTEIN CPR30-LIKE"/>
    <property type="match status" value="1"/>
</dbReference>
<evidence type="ECO:0000313" key="3">
    <source>
        <dbReference type="EMBL" id="KZM99402.1"/>
    </source>
</evidence>
<evidence type="ECO:0000259" key="2">
    <source>
        <dbReference type="Pfam" id="PF12937"/>
    </source>
</evidence>
<dbReference type="PANTHER" id="PTHR31672">
    <property type="entry name" value="BNACNNG10540D PROTEIN"/>
    <property type="match status" value="1"/>
</dbReference>
<protein>
    <recommendedName>
        <fullName evidence="4">F-box domain-containing protein</fullName>
    </recommendedName>
</protein>
<dbReference type="InterPro" id="IPR001810">
    <property type="entry name" value="F-box_dom"/>
</dbReference>
<comment type="caution">
    <text evidence="3">The sequence shown here is derived from an EMBL/GenBank/DDBJ whole genome shotgun (WGS) entry which is preliminary data.</text>
</comment>
<dbReference type="NCBIfam" id="TIGR01640">
    <property type="entry name" value="F_box_assoc_1"/>
    <property type="match status" value="1"/>
</dbReference>
<dbReference type="InterPro" id="IPR050796">
    <property type="entry name" value="SCF_F-box_component"/>
</dbReference>
<feature type="domain" description="F-box" evidence="2">
    <location>
        <begin position="5"/>
        <end position="41"/>
    </location>
</feature>
<dbReference type="AlphaFoldDB" id="A0A162ACZ8"/>
<dbReference type="EMBL" id="LNRQ01000004">
    <property type="protein sequence ID" value="KZM99402.1"/>
    <property type="molecule type" value="Genomic_DNA"/>
</dbReference>
<feature type="domain" description="F-box associated beta-propeller type 3" evidence="1">
    <location>
        <begin position="157"/>
        <end position="265"/>
    </location>
</feature>
<dbReference type="Gramene" id="KZM99402">
    <property type="protein sequence ID" value="KZM99402"/>
    <property type="gene ID" value="DCAR_013236"/>
</dbReference>
<dbReference type="InterPro" id="IPR013187">
    <property type="entry name" value="F-box-assoc_dom_typ3"/>
</dbReference>
<dbReference type="Gene3D" id="1.20.1280.50">
    <property type="match status" value="1"/>
</dbReference>
<evidence type="ECO:0008006" key="4">
    <source>
        <dbReference type="Google" id="ProtNLM"/>
    </source>
</evidence>
<dbReference type="SUPFAM" id="SSF81383">
    <property type="entry name" value="F-box domain"/>
    <property type="match status" value="1"/>
</dbReference>
<dbReference type="Pfam" id="PF12937">
    <property type="entry name" value="F-box-like"/>
    <property type="match status" value="1"/>
</dbReference>
<name>A0A162ACZ8_DAUCS</name>
<reference evidence="3" key="1">
    <citation type="journal article" date="2016" name="Nat. Genet.">
        <title>A high-quality carrot genome assembly provides new insights into carotenoid accumulation and asterid genome evolution.</title>
        <authorList>
            <person name="Iorizzo M."/>
            <person name="Ellison S."/>
            <person name="Senalik D."/>
            <person name="Zeng P."/>
            <person name="Satapoomin P."/>
            <person name="Huang J."/>
            <person name="Bowman M."/>
            <person name="Iovene M."/>
            <person name="Sanseverino W."/>
            <person name="Cavagnaro P."/>
            <person name="Yildiz M."/>
            <person name="Macko-Podgorni A."/>
            <person name="Moranska E."/>
            <person name="Grzebelus E."/>
            <person name="Grzebelus D."/>
            <person name="Ashrafi H."/>
            <person name="Zheng Z."/>
            <person name="Cheng S."/>
            <person name="Spooner D."/>
            <person name="Van Deynze A."/>
            <person name="Simon P."/>
        </authorList>
    </citation>
    <scope>NUCLEOTIDE SEQUENCE [LARGE SCALE GENOMIC DNA]</scope>
    <source>
        <tissue evidence="3">Leaf</tissue>
    </source>
</reference>
<dbReference type="Pfam" id="PF08268">
    <property type="entry name" value="FBA_3"/>
    <property type="match status" value="1"/>
</dbReference>
<sequence length="331" mass="38416">MGSKFNDLPEDLLMTIFLLHPVKTLALLRTVCTLWARIITSKSFVQLFLSQQRTSSNTNKHFLLQNASKSTGLMDIETRRYQKIFGENYECYGVCDGLFCLSSTKDHLEAHSKILLWTPIFRGKLPPLRISLSTDEWEVLEYDNLVSSTFNRLCSKARLVDGSAYIVKDSKKSERGILSFDLSSETFRETKLPADLWYSDDFIMEEYMESLALIGNVMKENKLHVVMWVLRVSDDNSFSWDEIKLGISLDIYQVMGFVKKDELVMGRSSTFLYNIVNKSQQWCRLDDRLGHHSEIRRYMMKPIYSPIRQKVASTTSYYNKYNVLADSDEDL</sequence>
<accession>A0A162ACZ8</accession>
<dbReference type="InterPro" id="IPR036047">
    <property type="entry name" value="F-box-like_dom_sf"/>
</dbReference>
<organism evidence="3">
    <name type="scientific">Daucus carota subsp. sativus</name>
    <name type="common">Carrot</name>
    <dbReference type="NCBI Taxonomy" id="79200"/>
    <lineage>
        <taxon>Eukaryota</taxon>
        <taxon>Viridiplantae</taxon>
        <taxon>Streptophyta</taxon>
        <taxon>Embryophyta</taxon>
        <taxon>Tracheophyta</taxon>
        <taxon>Spermatophyta</taxon>
        <taxon>Magnoliopsida</taxon>
        <taxon>eudicotyledons</taxon>
        <taxon>Gunneridae</taxon>
        <taxon>Pentapetalae</taxon>
        <taxon>asterids</taxon>
        <taxon>campanulids</taxon>
        <taxon>Apiales</taxon>
        <taxon>Apiaceae</taxon>
        <taxon>Apioideae</taxon>
        <taxon>Scandiceae</taxon>
        <taxon>Daucinae</taxon>
        <taxon>Daucus</taxon>
        <taxon>Daucus sect. Daucus</taxon>
    </lineage>
</organism>
<gene>
    <name evidence="3" type="ORF">DCAR_013236</name>
</gene>
<evidence type="ECO:0000259" key="1">
    <source>
        <dbReference type="Pfam" id="PF08268"/>
    </source>
</evidence>